<reference evidence="10 11" key="1">
    <citation type="submission" date="2020-06" db="EMBL/GenBank/DDBJ databases">
        <title>Taxonomy, biology and ecology of Rhodococcus bacteria occurring in California pistachio and other woody hosts as revealed by genome sequence analyses.</title>
        <authorList>
            <person name="Gai Y."/>
            <person name="Riely B."/>
        </authorList>
    </citation>
    <scope>NUCLEOTIDE SEQUENCE [LARGE SCALE GENOMIC DNA]</scope>
    <source>
        <strain evidence="10 11">BP-284</strain>
    </source>
</reference>
<sequence>MAVRTTRTNNSQPGENIVLALLGLAATCAVIAAVSWWVGSWAAGLDTSVDPFTGLFDALRGRRPWPAQATVLTAMGAAAALAVTGLGVWRWARGRTSVDSAAKTMAHPRKLSGISRSASQELVPQFDKKDPRSWGFLIGYTVRGNVPVHLSWETVMVAIAGMRMGKTAALAIRAVLAGPGPVIANTIKPDLHAATRLSREQRGRVDMLDLQAVSGARVVTFWWNPLKRVREMSDARRVASFFVSGSSIKGATTSSYFDGGSADLLAFYLLAAAAGGGDMLHAMHWLNRDQDSTPALVLEATGHPEAANAIRTALRINPRQRDGLYDMARRCLSVFIDKDYADVITPPRRVIIEARTNPDTGVAEIRRLPGSVHHDRPEFDPHKFVTSTDTIYTHSRKGPGPARSLITALIGQIFDAGLDVAVRNPSRRYPKQMPSWWPRSWWRPSTRSREGRLEVPLVAVLDEVTNTVLLDDLPDQYSYFGSHGIIPISILQNPQQGHKAWGTDEFDGMLSNSMHFYGGGVNNSDYTAELSDIVGTHEVLTTTRSRGKSGGSTSQSWQERPIMPQHKVVQMPKSRALLVIPGSPPVLIKKVHWWETDDKAVIEESVGRYAGTEKLRASILAGIEDDDEYSADDDHETPYPPMSFDKDSDDNDGDRW</sequence>
<keyword evidence="3" id="KW-1003">Cell membrane</keyword>
<evidence type="ECO:0000259" key="9">
    <source>
        <dbReference type="Pfam" id="PF12696"/>
    </source>
</evidence>
<comment type="caution">
    <text evidence="10">The sequence shown here is derived from an EMBL/GenBank/DDBJ whole genome shotgun (WGS) entry which is preliminary data.</text>
</comment>
<dbReference type="Pfam" id="PF12696">
    <property type="entry name" value="TraG-D_C"/>
    <property type="match status" value="1"/>
</dbReference>
<keyword evidence="4 8" id="KW-0812">Transmembrane</keyword>
<accession>A0ABS7NTC4</accession>
<keyword evidence="11" id="KW-1185">Reference proteome</keyword>
<name>A0ABS7NTC4_9NOCA</name>
<keyword evidence="5 8" id="KW-1133">Transmembrane helix</keyword>
<dbReference type="Gene3D" id="3.40.50.300">
    <property type="entry name" value="P-loop containing nucleotide triphosphate hydrolases"/>
    <property type="match status" value="1"/>
</dbReference>
<evidence type="ECO:0000313" key="11">
    <source>
        <dbReference type="Proteomes" id="UP001520140"/>
    </source>
</evidence>
<evidence type="ECO:0000256" key="5">
    <source>
        <dbReference type="ARBA" id="ARBA00022989"/>
    </source>
</evidence>
<evidence type="ECO:0000313" key="10">
    <source>
        <dbReference type="EMBL" id="MBY6321268.1"/>
    </source>
</evidence>
<feature type="transmembrane region" description="Helical" evidence="8">
    <location>
        <begin position="65"/>
        <end position="89"/>
    </location>
</feature>
<evidence type="ECO:0000256" key="4">
    <source>
        <dbReference type="ARBA" id="ARBA00022692"/>
    </source>
</evidence>
<organism evidence="10 11">
    <name type="scientific">Rhodococcoides kroppenstedtii</name>
    <dbReference type="NCBI Taxonomy" id="293050"/>
    <lineage>
        <taxon>Bacteria</taxon>
        <taxon>Bacillati</taxon>
        <taxon>Actinomycetota</taxon>
        <taxon>Actinomycetes</taxon>
        <taxon>Mycobacteriales</taxon>
        <taxon>Nocardiaceae</taxon>
        <taxon>Rhodococcoides</taxon>
    </lineage>
</organism>
<dbReference type="InterPro" id="IPR003688">
    <property type="entry name" value="TraG/VirD4"/>
</dbReference>
<dbReference type="PANTHER" id="PTHR37937:SF1">
    <property type="entry name" value="CONJUGATIVE TRANSFER: DNA TRANSPORT"/>
    <property type="match status" value="1"/>
</dbReference>
<evidence type="ECO:0000256" key="2">
    <source>
        <dbReference type="ARBA" id="ARBA00008806"/>
    </source>
</evidence>
<evidence type="ECO:0000256" key="6">
    <source>
        <dbReference type="ARBA" id="ARBA00023136"/>
    </source>
</evidence>
<feature type="region of interest" description="Disordered" evidence="7">
    <location>
        <begin position="623"/>
        <end position="656"/>
    </location>
</feature>
<evidence type="ECO:0000256" key="1">
    <source>
        <dbReference type="ARBA" id="ARBA00004651"/>
    </source>
</evidence>
<comment type="subcellular location">
    <subcellularLocation>
        <location evidence="1">Cell membrane</location>
        <topology evidence="1">Multi-pass membrane protein</topology>
    </subcellularLocation>
</comment>
<dbReference type="PANTHER" id="PTHR37937">
    <property type="entry name" value="CONJUGATIVE TRANSFER: DNA TRANSPORT"/>
    <property type="match status" value="1"/>
</dbReference>
<proteinExistence type="inferred from homology"/>
<feature type="compositionally biased region" description="Acidic residues" evidence="7">
    <location>
        <begin position="623"/>
        <end position="635"/>
    </location>
</feature>
<dbReference type="EMBL" id="JABUKG010000009">
    <property type="protein sequence ID" value="MBY6321268.1"/>
    <property type="molecule type" value="Genomic_DNA"/>
</dbReference>
<dbReference type="Pfam" id="PF02534">
    <property type="entry name" value="T4SS-DNA_transf"/>
    <property type="match status" value="1"/>
</dbReference>
<dbReference type="Proteomes" id="UP001520140">
    <property type="component" value="Unassembled WGS sequence"/>
</dbReference>
<evidence type="ECO:0000256" key="3">
    <source>
        <dbReference type="ARBA" id="ARBA00022475"/>
    </source>
</evidence>
<keyword evidence="6 8" id="KW-0472">Membrane</keyword>
<comment type="similarity">
    <text evidence="2">Belongs to the VirD4/TraG family.</text>
</comment>
<dbReference type="SUPFAM" id="SSF52540">
    <property type="entry name" value="P-loop containing nucleoside triphosphate hydrolases"/>
    <property type="match status" value="1"/>
</dbReference>
<dbReference type="InterPro" id="IPR051539">
    <property type="entry name" value="T4SS-coupling_protein"/>
</dbReference>
<dbReference type="InterPro" id="IPR032689">
    <property type="entry name" value="TraG-D_C"/>
</dbReference>
<feature type="domain" description="TraD/TraG TraM recognition site" evidence="9">
    <location>
        <begin position="456"/>
        <end position="573"/>
    </location>
</feature>
<feature type="region of interest" description="Disordered" evidence="7">
    <location>
        <begin position="541"/>
        <end position="560"/>
    </location>
</feature>
<dbReference type="CDD" id="cd01127">
    <property type="entry name" value="TrwB_TraG_TraD_VirD4"/>
    <property type="match status" value="1"/>
</dbReference>
<evidence type="ECO:0000256" key="8">
    <source>
        <dbReference type="SAM" id="Phobius"/>
    </source>
</evidence>
<dbReference type="RefSeq" id="WP_222669982.1">
    <property type="nucleotide sequence ID" value="NZ_JABUKE010000008.1"/>
</dbReference>
<dbReference type="InterPro" id="IPR027417">
    <property type="entry name" value="P-loop_NTPase"/>
</dbReference>
<feature type="compositionally biased region" description="Acidic residues" evidence="7">
    <location>
        <begin position="647"/>
        <end position="656"/>
    </location>
</feature>
<gene>
    <name evidence="10" type="ORF">HQ605_10565</name>
</gene>
<feature type="transmembrane region" description="Helical" evidence="8">
    <location>
        <begin position="17"/>
        <end position="38"/>
    </location>
</feature>
<evidence type="ECO:0000256" key="7">
    <source>
        <dbReference type="SAM" id="MobiDB-lite"/>
    </source>
</evidence>
<protein>
    <submittedName>
        <fullName evidence="10">Type IV secretory system conjugative DNA transfer family protein</fullName>
    </submittedName>
</protein>